<dbReference type="EMBL" id="MN508356">
    <property type="protein sequence ID" value="QFR59726.1"/>
    <property type="molecule type" value="Genomic_DNA"/>
</dbReference>
<organism evidence="2 3">
    <name type="scientific">Acinetobacter phage VB_ApiP_XC38</name>
    <dbReference type="NCBI Taxonomy" id="2655002"/>
    <lineage>
        <taxon>Viruses</taxon>
        <taxon>Duplodnaviria</taxon>
        <taxon>Heunggongvirae</taxon>
        <taxon>Uroviricota</taxon>
        <taxon>Caudoviricetes</taxon>
        <taxon>Schitoviridae</taxon>
        <taxon>Exceevirus</taxon>
        <taxon>Exceevirus Xc38</taxon>
    </lineage>
</organism>
<feature type="domain" description="N-acetylmuramidase" evidence="1">
    <location>
        <begin position="21"/>
        <end position="191"/>
    </location>
</feature>
<accession>A0A5P8PR42</accession>
<gene>
    <name evidence="2" type="ORF">VBApiPXC38_39</name>
</gene>
<evidence type="ECO:0000259" key="1">
    <source>
        <dbReference type="Pfam" id="PF11860"/>
    </source>
</evidence>
<sequence length="195" mass="21921">MGKFITDAEIASKAKEYGIEEAALRAVMDVECKGRGFNDDGTPVILFERHKFYNGLIAINWVTKAKEWAKQYPDICNPTWGGYGKESAQHGRLQRASALNRDVALASASWGLGQVLGENWKDLGYKSLQSFVNAMYKDEVSQLDAMCRFIKHNGLIKHIQNKDWAKFARAYNGPKYAENKYDTKLAAAYKKNGGK</sequence>
<name>A0A5P8PR42_9CAUD</name>
<protein>
    <submittedName>
        <fullName evidence="2">Endolysin</fullName>
    </submittedName>
</protein>
<dbReference type="Pfam" id="PF11860">
    <property type="entry name" value="Muramidase"/>
    <property type="match status" value="1"/>
</dbReference>
<evidence type="ECO:0000313" key="2">
    <source>
        <dbReference type="EMBL" id="QFR59726.1"/>
    </source>
</evidence>
<evidence type="ECO:0000313" key="3">
    <source>
        <dbReference type="Proteomes" id="UP000326537"/>
    </source>
</evidence>
<keyword evidence="3" id="KW-1185">Reference proteome</keyword>
<proteinExistence type="predicted"/>
<dbReference type="InterPro" id="IPR024408">
    <property type="entry name" value="Muramidase"/>
</dbReference>
<dbReference type="Proteomes" id="UP000326537">
    <property type="component" value="Segment"/>
</dbReference>
<reference evidence="2 3" key="1">
    <citation type="submission" date="2019-09" db="EMBL/GenBank/DDBJ databases">
        <title>The characteristics and genome analysis of VB_ApiP_XC38, a novel N4-like phage Infecting Acinetobacter pittii.</title>
        <authorList>
            <person name="Cheng M."/>
        </authorList>
    </citation>
    <scope>NUCLEOTIDE SEQUENCE [LARGE SCALE GENOMIC DNA]</scope>
</reference>